<organism evidence="6 7">
    <name type="scientific">Thalictrum thalictroides</name>
    <name type="common">Rue-anemone</name>
    <name type="synonym">Anemone thalictroides</name>
    <dbReference type="NCBI Taxonomy" id="46969"/>
    <lineage>
        <taxon>Eukaryota</taxon>
        <taxon>Viridiplantae</taxon>
        <taxon>Streptophyta</taxon>
        <taxon>Embryophyta</taxon>
        <taxon>Tracheophyta</taxon>
        <taxon>Spermatophyta</taxon>
        <taxon>Magnoliopsida</taxon>
        <taxon>Ranunculales</taxon>
        <taxon>Ranunculaceae</taxon>
        <taxon>Thalictroideae</taxon>
        <taxon>Thalictrum</taxon>
    </lineage>
</organism>
<dbReference type="PANTHER" id="PTHR46991">
    <property type="entry name" value="23.5 KDA HEAT SHOCK PROTEIN, MITOCHONDRIAL"/>
    <property type="match status" value="1"/>
</dbReference>
<dbReference type="InterPro" id="IPR008978">
    <property type="entry name" value="HSP20-like_chaperone"/>
</dbReference>
<dbReference type="CDD" id="cd06464">
    <property type="entry name" value="ACD_sHsps-like"/>
    <property type="match status" value="1"/>
</dbReference>
<gene>
    <name evidence="6" type="ORF">FRX31_011619</name>
</gene>
<dbReference type="OrthoDB" id="1431247at2759"/>
<dbReference type="Gene3D" id="2.60.40.790">
    <property type="match status" value="1"/>
</dbReference>
<feature type="domain" description="SHSP" evidence="5">
    <location>
        <begin position="98"/>
        <end position="204"/>
    </location>
</feature>
<protein>
    <submittedName>
        <fullName evidence="6">Heat shock protein</fullName>
    </submittedName>
</protein>
<name>A0A7J6WN31_THATH</name>
<keyword evidence="7" id="KW-1185">Reference proteome</keyword>
<evidence type="ECO:0000256" key="1">
    <source>
        <dbReference type="ARBA" id="ARBA00022946"/>
    </source>
</evidence>
<keyword evidence="2 6" id="KW-0346">Stress response</keyword>
<dbReference type="SUPFAM" id="SSF49764">
    <property type="entry name" value="HSP20-like chaperones"/>
    <property type="match status" value="1"/>
</dbReference>
<dbReference type="EMBL" id="JABWDY010012826">
    <property type="protein sequence ID" value="KAF5198794.1"/>
    <property type="molecule type" value="Genomic_DNA"/>
</dbReference>
<dbReference type="Proteomes" id="UP000554482">
    <property type="component" value="Unassembled WGS sequence"/>
</dbReference>
<comment type="similarity">
    <text evidence="3 4">Belongs to the small heat shock protein (HSP20) family.</text>
</comment>
<dbReference type="PANTHER" id="PTHR46991:SF11">
    <property type="entry name" value="SMALL HEAT SHOCK PROTEIN HSPF"/>
    <property type="match status" value="1"/>
</dbReference>
<dbReference type="InterPro" id="IPR044656">
    <property type="entry name" value="HSP14.7/HSP23.5/HSP23.6-like"/>
</dbReference>
<dbReference type="InterPro" id="IPR002068">
    <property type="entry name" value="A-crystallin/Hsp20_dom"/>
</dbReference>
<dbReference type="PROSITE" id="PS01031">
    <property type="entry name" value="SHSP"/>
    <property type="match status" value="1"/>
</dbReference>
<dbReference type="AlphaFoldDB" id="A0A7J6WN31"/>
<proteinExistence type="inferred from homology"/>
<evidence type="ECO:0000313" key="7">
    <source>
        <dbReference type="Proteomes" id="UP000554482"/>
    </source>
</evidence>
<evidence type="ECO:0000313" key="6">
    <source>
        <dbReference type="EMBL" id="KAF5198794.1"/>
    </source>
</evidence>
<accession>A0A7J6WN31</accession>
<evidence type="ECO:0000256" key="4">
    <source>
        <dbReference type="RuleBase" id="RU003616"/>
    </source>
</evidence>
<keyword evidence="1" id="KW-0809">Transit peptide</keyword>
<evidence type="ECO:0000259" key="5">
    <source>
        <dbReference type="PROSITE" id="PS01031"/>
    </source>
</evidence>
<evidence type="ECO:0000256" key="3">
    <source>
        <dbReference type="PROSITE-ProRule" id="PRU00285"/>
    </source>
</evidence>
<dbReference type="Pfam" id="PF00011">
    <property type="entry name" value="HSP20"/>
    <property type="match status" value="1"/>
</dbReference>
<reference evidence="6 7" key="1">
    <citation type="submission" date="2020-06" db="EMBL/GenBank/DDBJ databases">
        <title>Transcriptomic and genomic resources for Thalictrum thalictroides and T. hernandezii: Facilitating candidate gene discovery in an emerging model plant lineage.</title>
        <authorList>
            <person name="Arias T."/>
            <person name="Riano-Pachon D.M."/>
            <person name="Di Stilio V.S."/>
        </authorList>
    </citation>
    <scope>NUCLEOTIDE SEQUENCE [LARGE SCALE GENOMIC DNA]</scope>
    <source>
        <strain evidence="7">cv. WT478/WT964</strain>
        <tissue evidence="6">Leaves</tissue>
    </source>
</reference>
<comment type="caution">
    <text evidence="6">The sequence shown here is derived from an EMBL/GenBank/DDBJ whole genome shotgun (WGS) entry which is preliminary data.</text>
</comment>
<evidence type="ECO:0000256" key="2">
    <source>
        <dbReference type="ARBA" id="ARBA00023016"/>
    </source>
</evidence>
<sequence>MASSIILKSASGRSSGLLPKFCYPLRFSAVDPSSRAFNTSAMEESSGDDEQPPSHVDCRRVSPFGAVVYDPFTPPRTITLGKFLDYLAEKPAVDKSGGLSNVSSRGMVSKADNDAVYLKFDMPGVGKEDVKVTFEQDFLMIKAERANDDGFGESGSRYNSRVRLETERFKIDEIKAEMKNGVLKVVIPKLKEEERKDVFQVKAFWLSKWMFYDIDFQVWIMNGSKLSQLPPSPDIMKLLIEKKKKEKSEEELTTLTSIAVCFKDALNIKI</sequence>